<dbReference type="EMBL" id="CAJVCH010564314">
    <property type="protein sequence ID" value="CAG7832289.1"/>
    <property type="molecule type" value="Genomic_DNA"/>
</dbReference>
<name>A0A8J2PSU5_9HEXA</name>
<accession>A0A8J2PSU5</accession>
<organism evidence="1 2">
    <name type="scientific">Allacma fusca</name>
    <dbReference type="NCBI Taxonomy" id="39272"/>
    <lineage>
        <taxon>Eukaryota</taxon>
        <taxon>Metazoa</taxon>
        <taxon>Ecdysozoa</taxon>
        <taxon>Arthropoda</taxon>
        <taxon>Hexapoda</taxon>
        <taxon>Collembola</taxon>
        <taxon>Symphypleona</taxon>
        <taxon>Sminthuridae</taxon>
        <taxon>Allacma</taxon>
    </lineage>
</organism>
<dbReference type="Proteomes" id="UP000708208">
    <property type="component" value="Unassembled WGS sequence"/>
</dbReference>
<evidence type="ECO:0000313" key="2">
    <source>
        <dbReference type="Proteomes" id="UP000708208"/>
    </source>
</evidence>
<keyword evidence="2" id="KW-1185">Reference proteome</keyword>
<reference evidence="1" key="1">
    <citation type="submission" date="2021-06" db="EMBL/GenBank/DDBJ databases">
        <authorList>
            <person name="Hodson N. C."/>
            <person name="Mongue J. A."/>
            <person name="Jaron S. K."/>
        </authorList>
    </citation>
    <scope>NUCLEOTIDE SEQUENCE</scope>
</reference>
<comment type="caution">
    <text evidence="1">The sequence shown here is derived from an EMBL/GenBank/DDBJ whole genome shotgun (WGS) entry which is preliminary data.</text>
</comment>
<protein>
    <submittedName>
        <fullName evidence="1">Uncharacterized protein</fullName>
    </submittedName>
</protein>
<proteinExistence type="predicted"/>
<sequence length="8" mass="1046">FRFSYKAQ</sequence>
<feature type="non-terminal residue" evidence="1">
    <location>
        <position position="1"/>
    </location>
</feature>
<evidence type="ECO:0000313" key="1">
    <source>
        <dbReference type="EMBL" id="CAG7832289.1"/>
    </source>
</evidence>
<gene>
    <name evidence="1" type="ORF">AFUS01_LOCUS41977</name>
</gene>